<evidence type="ECO:0000313" key="1">
    <source>
        <dbReference type="EMBL" id="CAG6664839.1"/>
    </source>
</evidence>
<dbReference type="EMBL" id="HBUF01208685">
    <property type="protein sequence ID" value="CAG6664839.1"/>
    <property type="molecule type" value="Transcribed_RNA"/>
</dbReference>
<accession>A0A8D8S7U8</accession>
<protein>
    <submittedName>
        <fullName evidence="1">Uncharacterized protein</fullName>
    </submittedName>
</protein>
<organism evidence="1">
    <name type="scientific">Cacopsylla melanoneura</name>
    <dbReference type="NCBI Taxonomy" id="428564"/>
    <lineage>
        <taxon>Eukaryota</taxon>
        <taxon>Metazoa</taxon>
        <taxon>Ecdysozoa</taxon>
        <taxon>Arthropoda</taxon>
        <taxon>Hexapoda</taxon>
        <taxon>Insecta</taxon>
        <taxon>Pterygota</taxon>
        <taxon>Neoptera</taxon>
        <taxon>Paraneoptera</taxon>
        <taxon>Hemiptera</taxon>
        <taxon>Sternorrhyncha</taxon>
        <taxon>Psylloidea</taxon>
        <taxon>Psyllidae</taxon>
        <taxon>Psyllinae</taxon>
        <taxon>Cacopsylla</taxon>
    </lineage>
</organism>
<name>A0A8D8S7U8_9HEMI</name>
<sequence length="99" mass="11045">MRHLAIEMEILRQPKLIIKPVVAATTTIKPVPYLKVKFKHLCLKIMLKILQQGEGLQENDVEKPPPGLQIFGSQSYQTAKPVVGVRLYHGGRSQTVTTG</sequence>
<dbReference type="EMBL" id="HBUF01354867">
    <property type="protein sequence ID" value="CAG6716666.1"/>
    <property type="molecule type" value="Transcribed_RNA"/>
</dbReference>
<dbReference type="AlphaFoldDB" id="A0A8D8S7U8"/>
<proteinExistence type="predicted"/>
<reference evidence="1" key="1">
    <citation type="submission" date="2021-05" db="EMBL/GenBank/DDBJ databases">
        <authorList>
            <person name="Alioto T."/>
            <person name="Alioto T."/>
            <person name="Gomez Garrido J."/>
        </authorList>
    </citation>
    <scope>NUCLEOTIDE SEQUENCE</scope>
</reference>